<feature type="repeat" description="TPR" evidence="7">
    <location>
        <begin position="481"/>
        <end position="514"/>
    </location>
</feature>
<dbReference type="OrthoDB" id="10250354at2759"/>
<feature type="domain" description="C2 tensin-type" evidence="11">
    <location>
        <begin position="192"/>
        <end position="354"/>
    </location>
</feature>
<proteinExistence type="inferred from homology"/>
<dbReference type="Proteomes" id="UP000444721">
    <property type="component" value="Unassembled WGS sequence"/>
</dbReference>
<dbReference type="PANTHER" id="PTHR12305">
    <property type="entry name" value="PHOSPHATASE WITH HOMOLOGY TO TENSIN"/>
    <property type="match status" value="1"/>
</dbReference>
<dbReference type="SMART" id="SM01326">
    <property type="entry name" value="PTEN_C2"/>
    <property type="match status" value="1"/>
</dbReference>
<dbReference type="InterPro" id="IPR000387">
    <property type="entry name" value="Tyr_Pase_dom"/>
</dbReference>
<feature type="repeat" description="TPR" evidence="7">
    <location>
        <begin position="829"/>
        <end position="862"/>
    </location>
</feature>
<dbReference type="InterPro" id="IPR051281">
    <property type="entry name" value="Dual-spec_lipid-protein_phosph"/>
</dbReference>
<dbReference type="Gene3D" id="2.60.40.1110">
    <property type="match status" value="1"/>
</dbReference>
<dbReference type="PROSITE" id="PS50056">
    <property type="entry name" value="TYR_PHOSPHATASE_2"/>
    <property type="match status" value="1"/>
</dbReference>
<evidence type="ECO:0000256" key="6">
    <source>
        <dbReference type="ARBA" id="ARBA00023273"/>
    </source>
</evidence>
<dbReference type="SUPFAM" id="SSF49562">
    <property type="entry name" value="C2 domain (Calcium/lipid-binding domain, CaLB)"/>
    <property type="match status" value="1"/>
</dbReference>
<feature type="domain" description="Tyrosine specific protein phosphatases" evidence="9">
    <location>
        <begin position="101"/>
        <end position="172"/>
    </location>
</feature>
<comment type="subcellular location">
    <subcellularLocation>
        <location evidence="1">Cell projection</location>
        <location evidence="1">Neuron projection</location>
    </subcellularLocation>
</comment>
<feature type="repeat" description="TPR" evidence="7">
    <location>
        <begin position="680"/>
        <end position="713"/>
    </location>
</feature>
<dbReference type="Pfam" id="PF13181">
    <property type="entry name" value="TPR_8"/>
    <property type="match status" value="1"/>
</dbReference>
<comment type="caution">
    <text evidence="12">The sequence shown here is derived from an EMBL/GenBank/DDBJ whole genome shotgun (WGS) entry which is preliminary data.</text>
</comment>
<evidence type="ECO:0000313" key="12">
    <source>
        <dbReference type="EMBL" id="KAF0975025.1"/>
    </source>
</evidence>
<reference evidence="12 13" key="1">
    <citation type="journal article" date="2019" name="Sci. Rep.">
        <title>Nanopore sequencing improves the draft genome of the human pathogenic amoeba Naegleria fowleri.</title>
        <authorList>
            <person name="Liechti N."/>
            <person name="Schurch N."/>
            <person name="Bruggmann R."/>
            <person name="Wittwer M."/>
        </authorList>
    </citation>
    <scope>NUCLEOTIDE SEQUENCE [LARGE SCALE GENOMIC DNA]</scope>
    <source>
        <strain evidence="12 13">ATCC 30894</strain>
    </source>
</reference>
<dbReference type="SMART" id="SM00404">
    <property type="entry name" value="PTPc_motif"/>
    <property type="match status" value="1"/>
</dbReference>
<keyword evidence="3" id="KW-0378">Hydrolase</keyword>
<dbReference type="GeneID" id="68112996"/>
<dbReference type="InterPro" id="IPR003595">
    <property type="entry name" value="Tyr_Pase_cat"/>
</dbReference>
<dbReference type="CDD" id="cd14509">
    <property type="entry name" value="PTP_PTEN"/>
    <property type="match status" value="1"/>
</dbReference>
<evidence type="ECO:0000256" key="2">
    <source>
        <dbReference type="ARBA" id="ARBA00007881"/>
    </source>
</evidence>
<dbReference type="InterPro" id="IPR045101">
    <property type="entry name" value="PTP_PTEN"/>
</dbReference>
<gene>
    <name evidence="12" type="ORF">FDP41_005778</name>
</gene>
<keyword evidence="4" id="KW-0904">Protein phosphatase</keyword>
<dbReference type="GO" id="GO:0005829">
    <property type="term" value="C:cytosol"/>
    <property type="evidence" value="ECO:0007669"/>
    <property type="project" value="TreeGrafter"/>
</dbReference>
<name>A0A6A5BN74_NAEFO</name>
<dbReference type="AlphaFoldDB" id="A0A6A5BN74"/>
<dbReference type="SUPFAM" id="SSF52799">
    <property type="entry name" value="(Phosphotyrosine protein) phosphatases II"/>
    <property type="match status" value="1"/>
</dbReference>
<dbReference type="InterPro" id="IPR016130">
    <property type="entry name" value="Tyr_Pase_AS"/>
</dbReference>
<accession>A0A6A5BN74</accession>
<keyword evidence="13" id="KW-1185">Reference proteome</keyword>
<dbReference type="VEuPathDB" id="AmoebaDB:NfTy_045220"/>
<dbReference type="InterPro" id="IPR029023">
    <property type="entry name" value="Tensin_phosphatase"/>
</dbReference>
<feature type="repeat" description="TPR" evidence="7">
    <location>
        <begin position="714"/>
        <end position="747"/>
    </location>
</feature>
<dbReference type="VEuPathDB" id="AmoebaDB:NF0102020"/>
<keyword evidence="7" id="KW-0802">TPR repeat</keyword>
<dbReference type="Pfam" id="PF10409">
    <property type="entry name" value="PTEN_C2"/>
    <property type="match status" value="1"/>
</dbReference>
<feature type="domain" description="Phosphatase tensin-type" evidence="10">
    <location>
        <begin position="13"/>
        <end position="184"/>
    </location>
</feature>
<feature type="region of interest" description="Disordered" evidence="8">
    <location>
        <begin position="799"/>
        <end position="822"/>
    </location>
</feature>
<evidence type="ECO:0000256" key="4">
    <source>
        <dbReference type="ARBA" id="ARBA00022912"/>
    </source>
</evidence>
<evidence type="ECO:0000313" key="13">
    <source>
        <dbReference type="Proteomes" id="UP000444721"/>
    </source>
</evidence>
<keyword evidence="5" id="KW-0443">Lipid metabolism</keyword>
<sequence length="943" mass="108690">MNKLRSVVSKKKQRYQKEGFDLDLTYISDRVISMGFPSTGAESLYRNPLEEVQSFFQSKHDDHYKIYNLCAEKNYDPSVFSNRVARFPFEDHNAPHFSLILDFCEDASRYLMEDKRNTCAVHCKAGKGRTGTMVSALMLYLNAASSASEATELFGRIRCNDSKGVTIPSQRRYVTYFEECVIRKGMRFPVKDAKVVLKAVHMSSVPHFDRDEGSDPYFIIHQPIYNREDLDNYHMEKLYDYSQNEKIKHYKKGEEVWLKNINVEMAGDFRITFYDMDKVGKDDKMFVCWLNTNFLHLHQPYNTSSPNSIPHKKMLGPNDIVVRVPKVELDKAVKDKKHQAFDADFFIDLIFEVKEPTVYSEPRKFVYDSPEVGKALFGEIQQYAKTEASSKEKEKARKQYEQGREFFSIKQYANAVTCFSNAILIDGTFEEAYMSRGLANMNLKRFGEAIYDFTSVLNILSKGTTSLGEDLPIQDSIMITLRAYHSRGKCHAKMQDYEAALKDFDSAASILGHAQQLGSEASSNANGSTPFLDSLYQSFFRVYLDRGLINDSLQKYSDCIIDYTNFIKYMDPLSHSLHAKLREGKISGVKYEQYLFEMFQAFCNKAIAIGKIEDYPNKDAQIFNDLSKAIEYIEKMSDPAASSEAQNFAQVYLSRAQRQTDKEAAINDYLKCLLYDKNNKKANKQLAVLLYEQKNYRRAILFFNKLIKDDPQNSKTITNRAICYMKLEQYDKAIEDFMLAQNISPENMNLYVQCARCFRKKHEIAQEGGSSTQIPQSEIDECERQYSTVIDHIVKQKKKAGDSALSPSSSSSSPSTPSSSAVMKDDDLKTLYFERGMNRLVAKRFDNALLDFSLCLELDPNHVLALYQRAYTRQKHFKQYDRAITDYEHVLSLNSGDLRARLEKGCCLYYLKKDQEAMMEWQMVLKKDPNNEAAKIYLAQLMK</sequence>
<dbReference type="GO" id="GO:0006629">
    <property type="term" value="P:lipid metabolic process"/>
    <property type="evidence" value="ECO:0007669"/>
    <property type="project" value="UniProtKB-KW"/>
</dbReference>
<dbReference type="InterPro" id="IPR029021">
    <property type="entry name" value="Prot-tyrosine_phosphatase-like"/>
</dbReference>
<dbReference type="OMA" id="ECERQYS"/>
<evidence type="ECO:0000259" key="11">
    <source>
        <dbReference type="PROSITE" id="PS51182"/>
    </source>
</evidence>
<organism evidence="12 13">
    <name type="scientific">Naegleria fowleri</name>
    <name type="common">Brain eating amoeba</name>
    <dbReference type="NCBI Taxonomy" id="5763"/>
    <lineage>
        <taxon>Eukaryota</taxon>
        <taxon>Discoba</taxon>
        <taxon>Heterolobosea</taxon>
        <taxon>Tetramitia</taxon>
        <taxon>Eutetramitia</taxon>
        <taxon>Vahlkampfiidae</taxon>
        <taxon>Naegleria</taxon>
    </lineage>
</organism>
<evidence type="ECO:0000256" key="7">
    <source>
        <dbReference type="PROSITE-ProRule" id="PRU00339"/>
    </source>
</evidence>
<dbReference type="PROSITE" id="PS00383">
    <property type="entry name" value="TYR_PHOSPHATASE_1"/>
    <property type="match status" value="1"/>
</dbReference>
<evidence type="ECO:0000256" key="3">
    <source>
        <dbReference type="ARBA" id="ARBA00022801"/>
    </source>
</evidence>
<evidence type="ECO:0000256" key="8">
    <source>
        <dbReference type="SAM" id="MobiDB-lite"/>
    </source>
</evidence>
<dbReference type="GO" id="GO:0016314">
    <property type="term" value="F:phosphatidylinositol-3,4,5-trisphosphate 3-phosphatase activity"/>
    <property type="evidence" value="ECO:0007669"/>
    <property type="project" value="TreeGrafter"/>
</dbReference>
<dbReference type="InterPro" id="IPR019734">
    <property type="entry name" value="TPR_rpt"/>
</dbReference>
<dbReference type="Gene3D" id="3.90.190.10">
    <property type="entry name" value="Protein tyrosine phosphatase superfamily"/>
    <property type="match status" value="1"/>
</dbReference>
<dbReference type="PROSITE" id="PS51181">
    <property type="entry name" value="PPASE_TENSIN"/>
    <property type="match status" value="1"/>
</dbReference>
<evidence type="ECO:0000256" key="5">
    <source>
        <dbReference type="ARBA" id="ARBA00023098"/>
    </source>
</evidence>
<dbReference type="SMART" id="SM00028">
    <property type="entry name" value="TPR"/>
    <property type="match status" value="10"/>
</dbReference>
<dbReference type="GO" id="GO:0004721">
    <property type="term" value="F:phosphoprotein phosphatase activity"/>
    <property type="evidence" value="ECO:0007669"/>
    <property type="project" value="UniProtKB-KW"/>
</dbReference>
<dbReference type="VEuPathDB" id="AmoebaDB:FDP41_005778"/>
<evidence type="ECO:0000259" key="9">
    <source>
        <dbReference type="PROSITE" id="PS50056"/>
    </source>
</evidence>
<dbReference type="InterPro" id="IPR011990">
    <property type="entry name" value="TPR-like_helical_dom_sf"/>
</dbReference>
<protein>
    <submittedName>
        <fullName evidence="12">Uncharacterized protein</fullName>
    </submittedName>
</protein>
<dbReference type="InterPro" id="IPR035892">
    <property type="entry name" value="C2_domain_sf"/>
</dbReference>
<dbReference type="Pfam" id="PF13431">
    <property type="entry name" value="TPR_17"/>
    <property type="match status" value="1"/>
</dbReference>
<keyword evidence="6" id="KW-0966">Cell projection</keyword>
<dbReference type="PROSITE" id="PS51182">
    <property type="entry name" value="C2_TENSIN"/>
    <property type="match status" value="1"/>
</dbReference>
<dbReference type="PROSITE" id="PS50005">
    <property type="entry name" value="TPR"/>
    <property type="match status" value="4"/>
</dbReference>
<comment type="similarity">
    <text evidence="2">Belongs to the PTEN phosphatase protein family.</text>
</comment>
<dbReference type="Gene3D" id="1.25.40.10">
    <property type="entry name" value="Tetratricopeptide repeat domain"/>
    <property type="match status" value="3"/>
</dbReference>
<feature type="compositionally biased region" description="Low complexity" evidence="8">
    <location>
        <begin position="806"/>
        <end position="820"/>
    </location>
</feature>
<dbReference type="EMBL" id="VFQX01000048">
    <property type="protein sequence ID" value="KAF0975025.1"/>
    <property type="molecule type" value="Genomic_DNA"/>
</dbReference>
<dbReference type="InterPro" id="IPR014020">
    <property type="entry name" value="Tensin_C2-dom"/>
</dbReference>
<dbReference type="Pfam" id="PF22785">
    <property type="entry name" value="Tc-R-P"/>
    <property type="match status" value="1"/>
</dbReference>
<evidence type="ECO:0000256" key="1">
    <source>
        <dbReference type="ARBA" id="ARBA00004487"/>
    </source>
</evidence>
<evidence type="ECO:0000259" key="10">
    <source>
        <dbReference type="PROSITE" id="PS51181"/>
    </source>
</evidence>
<dbReference type="SUPFAM" id="SSF48452">
    <property type="entry name" value="TPR-like"/>
    <property type="match status" value="2"/>
</dbReference>
<dbReference type="RefSeq" id="XP_044559738.1">
    <property type="nucleotide sequence ID" value="XM_044709339.1"/>
</dbReference>